<feature type="transmembrane region" description="Helical" evidence="18">
    <location>
        <begin position="1218"/>
        <end position="1240"/>
    </location>
</feature>
<dbReference type="SUPFAM" id="SSF56784">
    <property type="entry name" value="HAD-like"/>
    <property type="match status" value="1"/>
</dbReference>
<evidence type="ECO:0000256" key="3">
    <source>
        <dbReference type="ARBA" id="ARBA00012790"/>
    </source>
</evidence>
<keyword evidence="10" id="KW-0106">Calcium</keyword>
<dbReference type="NCBIfam" id="TIGR01494">
    <property type="entry name" value="ATPase_P-type"/>
    <property type="match status" value="3"/>
</dbReference>
<dbReference type="EC" id="7.2.2.10" evidence="3"/>
<evidence type="ECO:0000256" key="8">
    <source>
        <dbReference type="ARBA" id="ARBA00022723"/>
    </source>
</evidence>
<dbReference type="GO" id="GO:0005388">
    <property type="term" value="F:P-type calcium transporter activity"/>
    <property type="evidence" value="ECO:0007669"/>
    <property type="project" value="UniProtKB-EC"/>
</dbReference>
<dbReference type="Gene3D" id="2.70.150.10">
    <property type="entry name" value="Calcium-transporting ATPase, cytoplasmic transduction domain A"/>
    <property type="match status" value="1"/>
</dbReference>
<dbReference type="InterPro" id="IPR006068">
    <property type="entry name" value="ATPase_P-typ_cation-transptr_C"/>
</dbReference>
<dbReference type="Pfam" id="PF00690">
    <property type="entry name" value="Cation_ATPase_N"/>
    <property type="match status" value="2"/>
</dbReference>
<evidence type="ECO:0000256" key="9">
    <source>
        <dbReference type="ARBA" id="ARBA00022741"/>
    </source>
</evidence>
<dbReference type="Pfam" id="PF00689">
    <property type="entry name" value="Cation_ATPase_C"/>
    <property type="match status" value="1"/>
</dbReference>
<evidence type="ECO:0000256" key="13">
    <source>
        <dbReference type="ARBA" id="ARBA00022967"/>
    </source>
</evidence>
<dbReference type="FunFam" id="1.20.1110.10:FF:000065">
    <property type="entry name" value="Sarcoplasmic/endoplasmic reticulum calcium ATPase 1"/>
    <property type="match status" value="1"/>
</dbReference>
<dbReference type="FunFam" id="1.20.1110.10:FF:000077">
    <property type="entry name" value="ECA1 (ER-TYPE CA2+-ATPASE 1)"/>
    <property type="match status" value="1"/>
</dbReference>
<dbReference type="EMBL" id="BKCJ010008242">
    <property type="protein sequence ID" value="GEU81257.1"/>
    <property type="molecule type" value="Genomic_DNA"/>
</dbReference>
<dbReference type="PRINTS" id="PR00121">
    <property type="entry name" value="NAKATPASE"/>
</dbReference>
<comment type="similarity">
    <text evidence="2">Belongs to the cation transport ATPase (P-type) (TC 3.A.3) family. Type IIA subfamily.</text>
</comment>
<dbReference type="SFLD" id="SFLDS00003">
    <property type="entry name" value="Haloacid_Dehalogenase"/>
    <property type="match status" value="1"/>
</dbReference>
<feature type="domain" description="Cation-transporting P-type ATPase N-terminal" evidence="19">
    <location>
        <begin position="505"/>
        <end position="579"/>
    </location>
</feature>
<keyword evidence="8" id="KW-0479">Metal-binding</keyword>
<evidence type="ECO:0000256" key="17">
    <source>
        <dbReference type="ARBA" id="ARBA00048694"/>
    </source>
</evidence>
<dbReference type="FunFam" id="3.40.50.1000:FF:000028">
    <property type="entry name" value="Calcium-transporting P-type ATPase, putative"/>
    <property type="match status" value="1"/>
</dbReference>
<dbReference type="InterPro" id="IPR008250">
    <property type="entry name" value="ATPase_P-typ_transduc_dom_A_sf"/>
</dbReference>
<keyword evidence="16 18" id="KW-0472">Membrane</keyword>
<comment type="caution">
    <text evidence="20">The sequence shown here is derived from an EMBL/GenBank/DDBJ whole genome shotgun (WGS) entry which is preliminary data.</text>
</comment>
<evidence type="ECO:0000256" key="1">
    <source>
        <dbReference type="ARBA" id="ARBA00004127"/>
    </source>
</evidence>
<evidence type="ECO:0000256" key="4">
    <source>
        <dbReference type="ARBA" id="ARBA00022448"/>
    </source>
</evidence>
<keyword evidence="15" id="KW-0406">Ion transport</keyword>
<feature type="transmembrane region" description="Helical" evidence="18">
    <location>
        <begin position="1375"/>
        <end position="1392"/>
    </location>
</feature>
<proteinExistence type="inferred from homology"/>
<evidence type="ECO:0000259" key="19">
    <source>
        <dbReference type="SMART" id="SM00831"/>
    </source>
</evidence>
<evidence type="ECO:0000256" key="16">
    <source>
        <dbReference type="ARBA" id="ARBA00023136"/>
    </source>
</evidence>
<accession>A0A6L2N748</accession>
<reference evidence="20" key="1">
    <citation type="journal article" date="2019" name="Sci. Rep.">
        <title>Draft genome of Tanacetum cinerariifolium, the natural source of mosquito coil.</title>
        <authorList>
            <person name="Yamashiro T."/>
            <person name="Shiraishi A."/>
            <person name="Satake H."/>
            <person name="Nakayama K."/>
        </authorList>
    </citation>
    <scope>NUCLEOTIDE SEQUENCE</scope>
</reference>
<dbReference type="PANTHER" id="PTHR42861">
    <property type="entry name" value="CALCIUM-TRANSPORTING ATPASE"/>
    <property type="match status" value="1"/>
</dbReference>
<evidence type="ECO:0000256" key="10">
    <source>
        <dbReference type="ARBA" id="ARBA00022837"/>
    </source>
</evidence>
<dbReference type="GO" id="GO:0046872">
    <property type="term" value="F:metal ion binding"/>
    <property type="evidence" value="ECO:0007669"/>
    <property type="project" value="UniProtKB-KW"/>
</dbReference>
<dbReference type="SFLD" id="SFLDF00027">
    <property type="entry name" value="p-type_atpase"/>
    <property type="match status" value="1"/>
</dbReference>
<feature type="transmembrane region" description="Helical" evidence="18">
    <location>
        <begin position="592"/>
        <end position="612"/>
    </location>
</feature>
<dbReference type="PROSITE" id="PS00154">
    <property type="entry name" value="ATPASE_E1_E2"/>
    <property type="match status" value="2"/>
</dbReference>
<dbReference type="GO" id="GO:0012505">
    <property type="term" value="C:endomembrane system"/>
    <property type="evidence" value="ECO:0007669"/>
    <property type="project" value="UniProtKB-SubCell"/>
</dbReference>
<dbReference type="FunFam" id="2.70.150.10:FF:000160">
    <property type="entry name" value="Sarcoplasmic/endoplasmic reticulum calcium ATPase 1"/>
    <property type="match status" value="1"/>
</dbReference>
<keyword evidence="13" id="KW-1278">Translocase</keyword>
<dbReference type="InterPro" id="IPR018303">
    <property type="entry name" value="ATPase_P-typ_P_site"/>
</dbReference>
<dbReference type="Gene3D" id="1.20.1110.10">
    <property type="entry name" value="Calcium-transporting ATPase, transmembrane domain"/>
    <property type="match status" value="5"/>
</dbReference>
<dbReference type="SUPFAM" id="SSF81660">
    <property type="entry name" value="Metal cation-transporting ATPase, ATP-binding domain N"/>
    <property type="match status" value="2"/>
</dbReference>
<keyword evidence="7 18" id="KW-0812">Transmembrane</keyword>
<keyword evidence="5" id="KW-0597">Phosphoprotein</keyword>
<feature type="domain" description="Cation-transporting P-type ATPase N-terminal" evidence="19">
    <location>
        <begin position="8"/>
        <end position="82"/>
    </location>
</feature>
<dbReference type="SMART" id="SM00831">
    <property type="entry name" value="Cation_ATPase_N"/>
    <property type="match status" value="2"/>
</dbReference>
<name>A0A6L2N748_TANCI</name>
<evidence type="ECO:0000256" key="5">
    <source>
        <dbReference type="ARBA" id="ARBA00022553"/>
    </source>
</evidence>
<gene>
    <name evidence="20" type="ORF">Tci_053235</name>
</gene>
<protein>
    <recommendedName>
        <fullName evidence="3">P-type Ca(2+) transporter</fullName>
        <ecNumber evidence="3">7.2.2.10</ecNumber>
    </recommendedName>
</protein>
<dbReference type="FunFam" id="2.70.150.10:FF:000014">
    <property type="entry name" value="Calcium-transporting ATPase, putative"/>
    <property type="match status" value="1"/>
</dbReference>
<evidence type="ECO:0000256" key="7">
    <source>
        <dbReference type="ARBA" id="ARBA00022692"/>
    </source>
</evidence>
<evidence type="ECO:0000256" key="11">
    <source>
        <dbReference type="ARBA" id="ARBA00022840"/>
    </source>
</evidence>
<dbReference type="InterPro" id="IPR004014">
    <property type="entry name" value="ATPase_P-typ_cation-transptr_N"/>
</dbReference>
<keyword evidence="6" id="KW-0109">Calcium transport</keyword>
<dbReference type="SFLD" id="SFLDG00002">
    <property type="entry name" value="C1.7:_P-type_atpase_like"/>
    <property type="match status" value="1"/>
</dbReference>
<dbReference type="InterPro" id="IPR059000">
    <property type="entry name" value="ATPase_P-type_domA"/>
</dbReference>
<dbReference type="PRINTS" id="PR00119">
    <property type="entry name" value="CATATPASE"/>
</dbReference>
<keyword evidence="12" id="KW-0460">Magnesium</keyword>
<feature type="transmembrane region" description="Helical" evidence="18">
    <location>
        <begin position="1156"/>
        <end position="1178"/>
    </location>
</feature>
<dbReference type="GO" id="GO:0016887">
    <property type="term" value="F:ATP hydrolysis activity"/>
    <property type="evidence" value="ECO:0007669"/>
    <property type="project" value="InterPro"/>
</dbReference>
<keyword evidence="14 18" id="KW-1133">Transmembrane helix</keyword>
<evidence type="ECO:0000256" key="15">
    <source>
        <dbReference type="ARBA" id="ARBA00023065"/>
    </source>
</evidence>
<dbReference type="Gene3D" id="3.40.1110.10">
    <property type="entry name" value="Calcium-transporting ATPase, cytoplasmic domain N"/>
    <property type="match status" value="1"/>
</dbReference>
<organism evidence="20">
    <name type="scientific">Tanacetum cinerariifolium</name>
    <name type="common">Dalmatian daisy</name>
    <name type="synonym">Chrysanthemum cinerariifolium</name>
    <dbReference type="NCBI Taxonomy" id="118510"/>
    <lineage>
        <taxon>Eukaryota</taxon>
        <taxon>Viridiplantae</taxon>
        <taxon>Streptophyta</taxon>
        <taxon>Embryophyta</taxon>
        <taxon>Tracheophyta</taxon>
        <taxon>Spermatophyta</taxon>
        <taxon>Magnoliopsida</taxon>
        <taxon>eudicotyledons</taxon>
        <taxon>Gunneridae</taxon>
        <taxon>Pentapetalae</taxon>
        <taxon>asterids</taxon>
        <taxon>campanulids</taxon>
        <taxon>Asterales</taxon>
        <taxon>Asteraceae</taxon>
        <taxon>Asteroideae</taxon>
        <taxon>Anthemideae</taxon>
        <taxon>Anthemidinae</taxon>
        <taxon>Tanacetum</taxon>
    </lineage>
</organism>
<dbReference type="InterPro" id="IPR044492">
    <property type="entry name" value="P_typ_ATPase_HD_dom"/>
</dbReference>
<evidence type="ECO:0000256" key="12">
    <source>
        <dbReference type="ARBA" id="ARBA00022842"/>
    </source>
</evidence>
<evidence type="ECO:0000313" key="20">
    <source>
        <dbReference type="EMBL" id="GEU81257.1"/>
    </source>
</evidence>
<dbReference type="InterPro" id="IPR001757">
    <property type="entry name" value="P_typ_ATPase"/>
</dbReference>
<feature type="transmembrane region" description="Helical" evidence="18">
    <location>
        <begin position="562"/>
        <end position="580"/>
    </location>
</feature>
<dbReference type="SUPFAM" id="SSF81665">
    <property type="entry name" value="Calcium ATPase, transmembrane domain M"/>
    <property type="match status" value="2"/>
</dbReference>
<sequence>MMDEKPLPAWSWSVEQCLKAYNVKLERGLSSYDVEKQQELHGYNELKKEKGKPLWLLIVQQFDDMLVKILLVAAFISFSLAYFERNETNISGFEAYVEPVVIVSILILNAIVGVWQESNAEKALEALKEMQCESCKTLRDGYLIPDLPSRELVPGDIVELRVGDKVPADMRVAVLKTSTLRVEQSSLTGESVPVLKGTQPVLVTDCDLQAKENMVFSGTTIVNGSCICIVVNTGMRSEIGEIQKQIHEASMEESETPLKKKLDEFGHNLTTVIGVVCIAVWVINYKYFLKWEMVNGLPTNVEFSFEKCTYYFKIAVALAVAAIPEGLPAVITTCLALGTRKMAQKNAIMRKLASVETLGCTTVICSDKTGTLTTNQMSVTEVFTFGGKLTAPRIFHVEGTTYDPKDGGIVDWSCYNMDANLQDVAEICAVCNDAGIYSDGRVFRVTGLPTEAALKVLVEKMGVPDAKARTKIREGSYYDKAYSKRVLEQDAILKFKKMMDEKPLPAWSWSVEQCLKAYNVKLERGLSSYDVEKQQELHGYNELKKEKGKPLWLLIVQQFDDMLVKILLVAAFISFSLAYFERNETNISGFEAYVEPVVIVSILILNAIVGVWQESNAEKALEALKEMQCESCKTLRDGYLIPDLPSRELVPGDIVELRVGDKVPADMRVAVLKTSTLRVEQSSLTGESVPVLKGTQPVLVTDLAAIPEGLPAVITTCLALGTRKMAQKNAIMRKLASVETLGCTTVICSDKTGTLTTNQMSVTEVFTFGGKLTAPRIFHVEGTTYDPKDGGIVDWSCYNMDANLQDVAEICAVCNDAGIYSDGRVFRVTGLPTEAALKVLVEKMGVPDAKARTKIRESQIMANYLIDNNSSMSVIVREPSGQNRLLVKGAVESVLARSSHVQLADGCVVPMDEACRQLVLSRHVEMSSKGLRCLGLAYKNDLGELLDYHGEHHPCHKKLLDPTSYISIETDLIFIGVVGLRDPPRAEVKSAIEECGEAGIKVLVITGDYKSTAEAICSEIGLFYDGEDLGGKSFTGKEFVGLSTMQQRDILSKPGGKVFSRAEPRHKQEIVRMLKEMGEVVAMTGDGVNDAPALKLADIGIAMGITGTEVAKEASDMVLADDNFSTIVSAVGEGRSIYNNMKAFIRYMISSNVGEVISIFLTAALGIPECLIPVQLLWVNLVTDGPPATALGFNPADVDIMRKPPRKSTDPLIDSWVLFRYLVIGSYVGIATVGVFILWYTQPSFMGIDLIADGHTLVSLSQLRNWGDCPSWPDFSVTPFAVSSNRTITVSNPCEYFTTGKVKAMTLSLSVLVSIEMFNSLNALSEDNSLLTMPPWRNPYLLVAMAFSFGLHCLILYVPFLSDVFGIVPLGLKEWVLVILVSAPVILIDELLKMVARNRKRTTKVKTA</sequence>
<dbReference type="FunFam" id="3.40.1110.10:FF:000021">
    <property type="entry name" value="calcium-transporting ATPase, endoplasmic reticulum-type"/>
    <property type="match status" value="1"/>
</dbReference>
<feature type="transmembrane region" description="Helical" evidence="18">
    <location>
        <begin position="309"/>
        <end position="337"/>
    </location>
</feature>
<evidence type="ECO:0000256" key="14">
    <source>
        <dbReference type="ARBA" id="ARBA00022989"/>
    </source>
</evidence>
<feature type="transmembrane region" description="Helical" evidence="18">
    <location>
        <begin position="65"/>
        <end position="83"/>
    </location>
</feature>
<dbReference type="GO" id="GO:0016020">
    <property type="term" value="C:membrane"/>
    <property type="evidence" value="ECO:0007669"/>
    <property type="project" value="InterPro"/>
</dbReference>
<dbReference type="SUPFAM" id="SSF81653">
    <property type="entry name" value="Calcium ATPase, transduction domain A"/>
    <property type="match status" value="1"/>
</dbReference>
<dbReference type="InterPro" id="IPR023298">
    <property type="entry name" value="ATPase_P-typ_TM_dom_sf"/>
</dbReference>
<dbReference type="InterPro" id="IPR036412">
    <property type="entry name" value="HAD-like_sf"/>
</dbReference>
<dbReference type="Pfam" id="PF00122">
    <property type="entry name" value="E1-E2_ATPase"/>
    <property type="match status" value="2"/>
</dbReference>
<keyword evidence="4" id="KW-0813">Transport</keyword>
<comment type="catalytic activity">
    <reaction evidence="17">
        <text>Ca(2+)(in) + ATP + H2O = Ca(2+)(out) + ADP + phosphate + H(+)</text>
        <dbReference type="Rhea" id="RHEA:18105"/>
        <dbReference type="ChEBI" id="CHEBI:15377"/>
        <dbReference type="ChEBI" id="CHEBI:15378"/>
        <dbReference type="ChEBI" id="CHEBI:29108"/>
        <dbReference type="ChEBI" id="CHEBI:30616"/>
        <dbReference type="ChEBI" id="CHEBI:43474"/>
        <dbReference type="ChEBI" id="CHEBI:456216"/>
        <dbReference type="EC" id="7.2.2.10"/>
    </reaction>
</comment>
<keyword evidence="9" id="KW-0547">Nucleotide-binding</keyword>
<dbReference type="GO" id="GO:0005524">
    <property type="term" value="F:ATP binding"/>
    <property type="evidence" value="ECO:0007669"/>
    <property type="project" value="UniProtKB-KW"/>
</dbReference>
<keyword evidence="11" id="KW-0067">ATP-binding</keyword>
<feature type="transmembrane region" description="Helical" evidence="18">
    <location>
        <begin position="269"/>
        <end position="289"/>
    </location>
</feature>
<dbReference type="Pfam" id="PF13246">
    <property type="entry name" value="Cation_ATPase"/>
    <property type="match status" value="1"/>
</dbReference>
<comment type="subcellular location">
    <subcellularLocation>
        <location evidence="1">Endomembrane system</location>
        <topology evidence="1">Multi-pass membrane protein</topology>
    </subcellularLocation>
</comment>
<evidence type="ECO:0000256" key="6">
    <source>
        <dbReference type="ARBA" id="ARBA00022568"/>
    </source>
</evidence>
<feature type="transmembrane region" description="Helical" evidence="18">
    <location>
        <begin position="95"/>
        <end position="115"/>
    </location>
</feature>
<dbReference type="InterPro" id="IPR023299">
    <property type="entry name" value="ATPase_P-typ_cyto_dom_N"/>
</dbReference>
<evidence type="ECO:0000256" key="18">
    <source>
        <dbReference type="SAM" id="Phobius"/>
    </source>
</evidence>
<evidence type="ECO:0000256" key="2">
    <source>
        <dbReference type="ARBA" id="ARBA00005675"/>
    </source>
</evidence>
<feature type="transmembrane region" description="Helical" evidence="18">
    <location>
        <begin position="1340"/>
        <end position="1360"/>
    </location>
</feature>